<evidence type="ECO:0000313" key="1">
    <source>
        <dbReference type="EMBL" id="GAA2222937.1"/>
    </source>
</evidence>
<evidence type="ECO:0000313" key="2">
    <source>
        <dbReference type="Proteomes" id="UP001501474"/>
    </source>
</evidence>
<accession>A0ABN3D7C9</accession>
<comment type="caution">
    <text evidence="1">The sequence shown here is derived from an EMBL/GenBank/DDBJ whole genome shotgun (WGS) entry which is preliminary data.</text>
</comment>
<organism evidence="1 2">
    <name type="scientific">Streptomyces indiaensis</name>
    <dbReference type="NCBI Taxonomy" id="284033"/>
    <lineage>
        <taxon>Bacteria</taxon>
        <taxon>Bacillati</taxon>
        <taxon>Actinomycetota</taxon>
        <taxon>Actinomycetes</taxon>
        <taxon>Kitasatosporales</taxon>
        <taxon>Streptomycetaceae</taxon>
        <taxon>Streptomyces</taxon>
    </lineage>
</organism>
<proteinExistence type="predicted"/>
<protein>
    <submittedName>
        <fullName evidence="1">Uncharacterized protein</fullName>
    </submittedName>
</protein>
<dbReference type="RefSeq" id="WP_234847302.1">
    <property type="nucleotide sequence ID" value="NZ_BAAART010000026.1"/>
</dbReference>
<gene>
    <name evidence="1" type="ORF">GCM10010104_12350</name>
</gene>
<sequence length="49" mass="5246">MTVARDAEDRGGCLDVTLWRADGVVPDDAVLPRVAEKVLPTVPGRKSGR</sequence>
<name>A0ABN3D7C9_9ACTN</name>
<reference evidence="1 2" key="1">
    <citation type="journal article" date="2019" name="Int. J. Syst. Evol. Microbiol.">
        <title>The Global Catalogue of Microorganisms (GCM) 10K type strain sequencing project: providing services to taxonomists for standard genome sequencing and annotation.</title>
        <authorList>
            <consortium name="The Broad Institute Genomics Platform"/>
            <consortium name="The Broad Institute Genome Sequencing Center for Infectious Disease"/>
            <person name="Wu L."/>
            <person name="Ma J."/>
        </authorList>
    </citation>
    <scope>NUCLEOTIDE SEQUENCE [LARGE SCALE GENOMIC DNA]</scope>
    <source>
        <strain evidence="1 2">JCM 3053</strain>
    </source>
</reference>
<keyword evidence="2" id="KW-1185">Reference proteome</keyword>
<dbReference type="EMBL" id="BAAART010000026">
    <property type="protein sequence ID" value="GAA2222937.1"/>
    <property type="molecule type" value="Genomic_DNA"/>
</dbReference>
<dbReference type="Proteomes" id="UP001501474">
    <property type="component" value="Unassembled WGS sequence"/>
</dbReference>